<keyword evidence="3" id="KW-1185">Reference proteome</keyword>
<accession>A0A368F1Y3</accession>
<dbReference type="Proteomes" id="UP000252519">
    <property type="component" value="Unassembled WGS sequence"/>
</dbReference>
<organism evidence="2 3">
    <name type="scientific">Ancylostoma caninum</name>
    <name type="common">Dog hookworm</name>
    <dbReference type="NCBI Taxonomy" id="29170"/>
    <lineage>
        <taxon>Eukaryota</taxon>
        <taxon>Metazoa</taxon>
        <taxon>Ecdysozoa</taxon>
        <taxon>Nematoda</taxon>
        <taxon>Chromadorea</taxon>
        <taxon>Rhabditida</taxon>
        <taxon>Rhabditina</taxon>
        <taxon>Rhabditomorpha</taxon>
        <taxon>Strongyloidea</taxon>
        <taxon>Ancylostomatidae</taxon>
        <taxon>Ancylostomatinae</taxon>
        <taxon>Ancylostoma</taxon>
    </lineage>
</organism>
<comment type="caution">
    <text evidence="2">The sequence shown here is derived from an EMBL/GenBank/DDBJ whole genome shotgun (WGS) entry which is preliminary data.</text>
</comment>
<feature type="region of interest" description="Disordered" evidence="1">
    <location>
        <begin position="1"/>
        <end position="35"/>
    </location>
</feature>
<dbReference type="OrthoDB" id="10408821at2759"/>
<protein>
    <submittedName>
        <fullName evidence="2">Uncharacterized protein</fullName>
    </submittedName>
</protein>
<feature type="non-terminal residue" evidence="2">
    <location>
        <position position="1"/>
    </location>
</feature>
<dbReference type="EMBL" id="JOJR01014857">
    <property type="protein sequence ID" value="RCN25010.1"/>
    <property type="molecule type" value="Genomic_DNA"/>
</dbReference>
<evidence type="ECO:0000313" key="3">
    <source>
        <dbReference type="Proteomes" id="UP000252519"/>
    </source>
</evidence>
<gene>
    <name evidence="2" type="ORF">ANCCAN_29281</name>
</gene>
<dbReference type="STRING" id="29170.A0A368F1Y3"/>
<feature type="compositionally biased region" description="Polar residues" evidence="1">
    <location>
        <begin position="1"/>
        <end position="12"/>
    </location>
</feature>
<sequence length="102" mass="11130">ATQPDASPNQDPTRPPSADGSLSDPAPVSDPLWITGNPHSSYTSAMMSPIMNEMLSTDEGTDDEKARLLPDRLPVTQQLLSRRVSGLEGISDFLPYCFYSLY</sequence>
<proteinExistence type="predicted"/>
<dbReference type="AlphaFoldDB" id="A0A368F1Y3"/>
<evidence type="ECO:0000313" key="2">
    <source>
        <dbReference type="EMBL" id="RCN25010.1"/>
    </source>
</evidence>
<reference evidence="2 3" key="1">
    <citation type="submission" date="2014-10" db="EMBL/GenBank/DDBJ databases">
        <title>Draft genome of the hookworm Ancylostoma caninum.</title>
        <authorList>
            <person name="Mitreva M."/>
        </authorList>
    </citation>
    <scope>NUCLEOTIDE SEQUENCE [LARGE SCALE GENOMIC DNA]</scope>
    <source>
        <strain evidence="2 3">Baltimore</strain>
    </source>
</reference>
<name>A0A368F1Y3_ANCCA</name>
<evidence type="ECO:0000256" key="1">
    <source>
        <dbReference type="SAM" id="MobiDB-lite"/>
    </source>
</evidence>